<evidence type="ECO:0000313" key="2">
    <source>
        <dbReference type="Proteomes" id="UP000233517"/>
    </source>
</evidence>
<proteinExistence type="predicted"/>
<dbReference type="EMBL" id="PHAI01000002">
    <property type="protein sequence ID" value="PKM91283.1"/>
    <property type="molecule type" value="Genomic_DNA"/>
</dbReference>
<comment type="caution">
    <text evidence="1">The sequence shown here is derived from an EMBL/GenBank/DDBJ whole genome shotgun (WGS) entry which is preliminary data.</text>
</comment>
<sequence length="167" mass="19351">MKFLVVASKYEDLKNVTRHFGYAAIFDKRSGQESFVRRLGDGYYPRFHLYLEEKGANVAFSLHLDQKKASYQDQHMHSAEYDGDLVENEINDLKTFVANNGFNINFNNSMEANKEELPDSSKQADDHGHEPEFRAEDVLNNLEAGDLDRDLNNFQKNKVKKSFFTIF</sequence>
<gene>
    <name evidence="1" type="ORF">CVU82_01640</name>
</gene>
<protein>
    <submittedName>
        <fullName evidence="1">Uncharacterized protein</fullName>
    </submittedName>
</protein>
<name>A0A2N2E972_9BACT</name>
<dbReference type="AlphaFoldDB" id="A0A2N2E972"/>
<accession>A0A2N2E972</accession>
<organism evidence="1 2">
    <name type="scientific">Candidatus Falkowbacteria bacterium HGW-Falkowbacteria-1</name>
    <dbReference type="NCBI Taxonomy" id="2013768"/>
    <lineage>
        <taxon>Bacteria</taxon>
        <taxon>Candidatus Falkowiibacteriota</taxon>
    </lineage>
</organism>
<dbReference type="Proteomes" id="UP000233517">
    <property type="component" value="Unassembled WGS sequence"/>
</dbReference>
<evidence type="ECO:0000313" key="1">
    <source>
        <dbReference type="EMBL" id="PKM91283.1"/>
    </source>
</evidence>
<reference evidence="1 2" key="1">
    <citation type="journal article" date="2017" name="ISME J.">
        <title>Potential for microbial H2 and metal transformations associated with novel bacteria and archaea in deep terrestrial subsurface sediments.</title>
        <authorList>
            <person name="Hernsdorf A.W."/>
            <person name="Amano Y."/>
            <person name="Miyakawa K."/>
            <person name="Ise K."/>
            <person name="Suzuki Y."/>
            <person name="Anantharaman K."/>
            <person name="Probst A."/>
            <person name="Burstein D."/>
            <person name="Thomas B.C."/>
            <person name="Banfield J.F."/>
        </authorList>
    </citation>
    <scope>NUCLEOTIDE SEQUENCE [LARGE SCALE GENOMIC DNA]</scope>
    <source>
        <strain evidence="1">HGW-Falkowbacteria-1</strain>
    </source>
</reference>